<dbReference type="PATRIC" id="fig|36849.3.peg.1517"/>
<dbReference type="PANTHER" id="PTHR42686:SF1">
    <property type="entry name" value="GH17980P-RELATED"/>
    <property type="match status" value="1"/>
</dbReference>
<evidence type="ECO:0000259" key="4">
    <source>
        <dbReference type="PROSITE" id="PS51379"/>
    </source>
</evidence>
<dbReference type="InterPro" id="IPR023210">
    <property type="entry name" value="NADP_OxRdtase_dom"/>
</dbReference>
<sequence length="316" mass="34908">MEYKRLGSTNLEVSRLCFGTLTIGPMQAKKSIEDGANIIVKAIEQGINFFDTAKLYNTYGYLRRAMEIMGKNDIIISSRSYDYTYDGMKESINEALTELNLPYIDIFGLHEQESIYTLRGHSDALKCLIDAKNSGLIKAISLSTHNVSGVKAACDCPQIDIIHPILNYKGIGIVDGGVKDMLNAIKTAKSKGKGIYSMKPIAGGNLIGHVKECFDFVLNNEDIDSTAVGMQSVNEVTANVLMFERKEVPDYIANDLRETKRRLLIDSWCEGCGACAKRCSSKALCIKDGKSQVNMELCRLCGYCSTVCPQFCIKII</sequence>
<dbReference type="PRINTS" id="PR00069">
    <property type="entry name" value="ALDKETRDTASE"/>
</dbReference>
<dbReference type="GO" id="GO:0046872">
    <property type="term" value="F:metal ion binding"/>
    <property type="evidence" value="ECO:0007669"/>
    <property type="project" value="UniProtKB-KW"/>
</dbReference>
<dbReference type="InterPro" id="IPR020471">
    <property type="entry name" value="AKR"/>
</dbReference>
<dbReference type="Gene3D" id="3.30.70.20">
    <property type="match status" value="1"/>
</dbReference>
<dbReference type="Pfam" id="PF00037">
    <property type="entry name" value="Fer4"/>
    <property type="match status" value="1"/>
</dbReference>
<keyword evidence="3" id="KW-0411">Iron-sulfur</keyword>
<dbReference type="RefSeq" id="WP_054874501.1">
    <property type="nucleotide sequence ID" value="NZ_LKET01000028.1"/>
</dbReference>
<organism evidence="5 6">
    <name type="scientific">Oxobacter pfennigii</name>
    <dbReference type="NCBI Taxonomy" id="36849"/>
    <lineage>
        <taxon>Bacteria</taxon>
        <taxon>Bacillati</taxon>
        <taxon>Bacillota</taxon>
        <taxon>Clostridia</taxon>
        <taxon>Eubacteriales</taxon>
        <taxon>Clostridiaceae</taxon>
        <taxon>Oxobacter</taxon>
    </lineage>
</organism>
<gene>
    <name evidence="5" type="primary">dkgA</name>
    <name evidence="5" type="ORF">OXPF_14300</name>
</gene>
<evidence type="ECO:0000256" key="1">
    <source>
        <dbReference type="ARBA" id="ARBA00022723"/>
    </source>
</evidence>
<evidence type="ECO:0000256" key="2">
    <source>
        <dbReference type="ARBA" id="ARBA00023004"/>
    </source>
</evidence>
<comment type="caution">
    <text evidence="5">The sequence shown here is derived from an EMBL/GenBank/DDBJ whole genome shotgun (WGS) entry which is preliminary data.</text>
</comment>
<feature type="domain" description="4Fe-4S ferredoxin-type" evidence="4">
    <location>
        <begin position="261"/>
        <end position="288"/>
    </location>
</feature>
<accession>A0A0N8NTI8</accession>
<keyword evidence="6" id="KW-1185">Reference proteome</keyword>
<proteinExistence type="predicted"/>
<evidence type="ECO:0000256" key="3">
    <source>
        <dbReference type="ARBA" id="ARBA00023014"/>
    </source>
</evidence>
<feature type="domain" description="4Fe-4S ferredoxin-type" evidence="4">
    <location>
        <begin position="289"/>
        <end position="316"/>
    </location>
</feature>
<dbReference type="Gene3D" id="3.20.20.100">
    <property type="entry name" value="NADP-dependent oxidoreductase domain"/>
    <property type="match status" value="1"/>
</dbReference>
<evidence type="ECO:0000313" key="5">
    <source>
        <dbReference type="EMBL" id="KPU44952.1"/>
    </source>
</evidence>
<dbReference type="EC" id="1.1.1.274" evidence="5"/>
<keyword evidence="1" id="KW-0479">Metal-binding</keyword>
<dbReference type="OrthoDB" id="9804790at2"/>
<dbReference type="SUPFAM" id="SSF54862">
    <property type="entry name" value="4Fe-4S ferredoxins"/>
    <property type="match status" value="1"/>
</dbReference>
<reference evidence="5 6" key="1">
    <citation type="submission" date="2015-09" db="EMBL/GenBank/DDBJ databases">
        <title>Genome sequence of Oxobacter pfennigii DSM 3222.</title>
        <authorList>
            <person name="Poehlein A."/>
            <person name="Bengelsdorf F.R."/>
            <person name="Schiel-Bengelsdorf B."/>
            <person name="Duerre P."/>
            <person name="Daniel R."/>
        </authorList>
    </citation>
    <scope>NUCLEOTIDE SEQUENCE [LARGE SCALE GENOMIC DNA]</scope>
    <source>
        <strain evidence="5 6">DSM 3222</strain>
    </source>
</reference>
<dbReference type="GO" id="GO:0005829">
    <property type="term" value="C:cytosol"/>
    <property type="evidence" value="ECO:0007669"/>
    <property type="project" value="TreeGrafter"/>
</dbReference>
<dbReference type="InterPro" id="IPR017896">
    <property type="entry name" value="4Fe4S_Fe-S-bd"/>
</dbReference>
<dbReference type="CDD" id="cd19100">
    <property type="entry name" value="AKR_unchar"/>
    <property type="match status" value="1"/>
</dbReference>
<dbReference type="EMBL" id="LKET01000028">
    <property type="protein sequence ID" value="KPU44952.1"/>
    <property type="molecule type" value="Genomic_DNA"/>
</dbReference>
<dbReference type="PROSITE" id="PS00198">
    <property type="entry name" value="4FE4S_FER_1"/>
    <property type="match status" value="1"/>
</dbReference>
<dbReference type="AlphaFoldDB" id="A0A0N8NTI8"/>
<dbReference type="PANTHER" id="PTHR42686">
    <property type="entry name" value="GH17980P-RELATED"/>
    <property type="match status" value="1"/>
</dbReference>
<keyword evidence="5" id="KW-0560">Oxidoreductase</keyword>
<dbReference type="Pfam" id="PF00248">
    <property type="entry name" value="Aldo_ket_red"/>
    <property type="match status" value="1"/>
</dbReference>
<dbReference type="InterPro" id="IPR036812">
    <property type="entry name" value="NAD(P)_OxRdtase_dom_sf"/>
</dbReference>
<keyword evidence="2" id="KW-0408">Iron</keyword>
<protein>
    <submittedName>
        <fullName evidence="5">2,5-diketo-D-gluconic acid reductase A</fullName>
        <ecNumber evidence="5">1.1.1.274</ecNumber>
    </submittedName>
</protein>
<dbReference type="STRING" id="36849.OXPF_14300"/>
<dbReference type="PROSITE" id="PS51379">
    <property type="entry name" value="4FE4S_FER_2"/>
    <property type="match status" value="2"/>
</dbReference>
<dbReference type="Proteomes" id="UP000050326">
    <property type="component" value="Unassembled WGS sequence"/>
</dbReference>
<dbReference type="GO" id="GO:0051536">
    <property type="term" value="F:iron-sulfur cluster binding"/>
    <property type="evidence" value="ECO:0007669"/>
    <property type="project" value="UniProtKB-KW"/>
</dbReference>
<dbReference type="InterPro" id="IPR017900">
    <property type="entry name" value="4Fe4S_Fe_S_CS"/>
</dbReference>
<dbReference type="SUPFAM" id="SSF51430">
    <property type="entry name" value="NAD(P)-linked oxidoreductase"/>
    <property type="match status" value="1"/>
</dbReference>
<evidence type="ECO:0000313" key="6">
    <source>
        <dbReference type="Proteomes" id="UP000050326"/>
    </source>
</evidence>
<name>A0A0N8NTI8_9CLOT</name>
<dbReference type="GO" id="GO:0050580">
    <property type="term" value="F:2,5-didehydrogluconate reductase activity"/>
    <property type="evidence" value="ECO:0007669"/>
    <property type="project" value="UniProtKB-EC"/>
</dbReference>